<dbReference type="PANTHER" id="PTHR14948:SF25">
    <property type="entry name" value="DUF4190 DOMAIN-CONTAINING PROTEIN"/>
    <property type="match status" value="1"/>
</dbReference>
<keyword evidence="3 6" id="KW-0812">Transmembrane</keyword>
<evidence type="ECO:0000256" key="3">
    <source>
        <dbReference type="ARBA" id="ARBA00022692"/>
    </source>
</evidence>
<evidence type="ECO:0000256" key="6">
    <source>
        <dbReference type="SAM" id="Phobius"/>
    </source>
</evidence>
<dbReference type="KEGG" id="aten:116305050"/>
<dbReference type="Pfam" id="PF04505">
    <property type="entry name" value="CD225"/>
    <property type="match status" value="1"/>
</dbReference>
<feature type="transmembrane region" description="Helical" evidence="6">
    <location>
        <begin position="64"/>
        <end position="86"/>
    </location>
</feature>
<keyword evidence="4 6" id="KW-1133">Transmembrane helix</keyword>
<comment type="subcellular location">
    <subcellularLocation>
        <location evidence="1">Membrane</location>
    </subcellularLocation>
</comment>
<dbReference type="AlphaFoldDB" id="A0A6P8IUL7"/>
<name>A0A6P8IUL7_ACTTE</name>
<gene>
    <name evidence="8" type="primary">LOC116305050</name>
</gene>
<keyword evidence="7" id="KW-1185">Reference proteome</keyword>
<evidence type="ECO:0000256" key="2">
    <source>
        <dbReference type="ARBA" id="ARBA00006843"/>
    </source>
</evidence>
<accession>A0A6P8IUL7</accession>
<dbReference type="GeneID" id="116305050"/>
<keyword evidence="5 6" id="KW-0472">Membrane</keyword>
<evidence type="ECO:0000256" key="5">
    <source>
        <dbReference type="ARBA" id="ARBA00023136"/>
    </source>
</evidence>
<reference evidence="8" key="1">
    <citation type="submission" date="2025-08" db="UniProtKB">
        <authorList>
            <consortium name="RefSeq"/>
        </authorList>
    </citation>
    <scope>IDENTIFICATION</scope>
    <source>
        <tissue evidence="8">Tentacle</tissue>
    </source>
</reference>
<dbReference type="FunCoup" id="A0A6P8IUL7">
    <property type="interactions" value="984"/>
</dbReference>
<comment type="similarity">
    <text evidence="2">Belongs to the CD225/Dispanin family.</text>
</comment>
<evidence type="ECO:0000256" key="1">
    <source>
        <dbReference type="ARBA" id="ARBA00004370"/>
    </source>
</evidence>
<dbReference type="InterPro" id="IPR007593">
    <property type="entry name" value="CD225/Dispanin_fam"/>
</dbReference>
<feature type="transmembrane region" description="Helical" evidence="6">
    <location>
        <begin position="16"/>
        <end position="35"/>
    </location>
</feature>
<proteinExistence type="inferred from homology"/>
<evidence type="ECO:0000256" key="4">
    <source>
        <dbReference type="ARBA" id="ARBA00022989"/>
    </source>
</evidence>
<dbReference type="Proteomes" id="UP000515163">
    <property type="component" value="Unplaced"/>
</dbReference>
<dbReference type="InParanoid" id="A0A6P8IUL7"/>
<dbReference type="InterPro" id="IPR051423">
    <property type="entry name" value="CD225/Dispanin"/>
</dbReference>
<dbReference type="OrthoDB" id="5987581at2759"/>
<sequence>MVVARPVGVPPPDYQALAWFACLCCCWPLGLVAIIRSNEVRTASARGDYLTAEAASRSARTMSFLAIGLGIAFMVLYIIILTVYLIPLLTMENTYNDYN</sequence>
<dbReference type="RefSeq" id="XP_031570744.1">
    <property type="nucleotide sequence ID" value="XM_031714884.1"/>
</dbReference>
<evidence type="ECO:0000313" key="8">
    <source>
        <dbReference type="RefSeq" id="XP_031570744.1"/>
    </source>
</evidence>
<protein>
    <submittedName>
        <fullName evidence="8">Proline-rich transmembrane protein 1-like</fullName>
    </submittedName>
</protein>
<dbReference type="PANTHER" id="PTHR14948">
    <property type="entry name" value="NG5"/>
    <property type="match status" value="1"/>
</dbReference>
<organism evidence="7 8">
    <name type="scientific">Actinia tenebrosa</name>
    <name type="common">Australian red waratah sea anemone</name>
    <dbReference type="NCBI Taxonomy" id="6105"/>
    <lineage>
        <taxon>Eukaryota</taxon>
        <taxon>Metazoa</taxon>
        <taxon>Cnidaria</taxon>
        <taxon>Anthozoa</taxon>
        <taxon>Hexacorallia</taxon>
        <taxon>Actiniaria</taxon>
        <taxon>Actiniidae</taxon>
        <taxon>Actinia</taxon>
    </lineage>
</organism>
<evidence type="ECO:0000313" key="7">
    <source>
        <dbReference type="Proteomes" id="UP000515163"/>
    </source>
</evidence>
<dbReference type="GO" id="GO:0016020">
    <property type="term" value="C:membrane"/>
    <property type="evidence" value="ECO:0007669"/>
    <property type="project" value="UniProtKB-SubCell"/>
</dbReference>